<organism evidence="2 3">
    <name type="scientific">Meganyctiphanes norvegica</name>
    <name type="common">Northern krill</name>
    <name type="synonym">Thysanopoda norvegica</name>
    <dbReference type="NCBI Taxonomy" id="48144"/>
    <lineage>
        <taxon>Eukaryota</taxon>
        <taxon>Metazoa</taxon>
        <taxon>Ecdysozoa</taxon>
        <taxon>Arthropoda</taxon>
        <taxon>Crustacea</taxon>
        <taxon>Multicrustacea</taxon>
        <taxon>Malacostraca</taxon>
        <taxon>Eumalacostraca</taxon>
        <taxon>Eucarida</taxon>
        <taxon>Euphausiacea</taxon>
        <taxon>Euphausiidae</taxon>
        <taxon>Meganyctiphanes</taxon>
    </lineage>
</organism>
<comment type="caution">
    <text evidence="2">The sequence shown here is derived from an EMBL/GenBank/DDBJ whole genome shotgun (WGS) entry which is preliminary data.</text>
</comment>
<keyword evidence="1" id="KW-1133">Transmembrane helix</keyword>
<keyword evidence="1" id="KW-0812">Transmembrane</keyword>
<dbReference type="EMBL" id="CAXKWB010042027">
    <property type="protein sequence ID" value="CAL4157383.1"/>
    <property type="molecule type" value="Genomic_DNA"/>
</dbReference>
<evidence type="ECO:0000256" key="1">
    <source>
        <dbReference type="SAM" id="Phobius"/>
    </source>
</evidence>
<dbReference type="AlphaFoldDB" id="A0AAV2S4T5"/>
<proteinExistence type="predicted"/>
<dbReference type="Proteomes" id="UP001497623">
    <property type="component" value="Unassembled WGS sequence"/>
</dbReference>
<protein>
    <submittedName>
        <fullName evidence="2">Uncharacterized protein</fullName>
    </submittedName>
</protein>
<evidence type="ECO:0000313" key="3">
    <source>
        <dbReference type="Proteomes" id="UP001497623"/>
    </source>
</evidence>
<reference evidence="2 3" key="1">
    <citation type="submission" date="2024-05" db="EMBL/GenBank/DDBJ databases">
        <authorList>
            <person name="Wallberg A."/>
        </authorList>
    </citation>
    <scope>NUCLEOTIDE SEQUENCE [LARGE SCALE GENOMIC DNA]</scope>
</reference>
<feature type="transmembrane region" description="Helical" evidence="1">
    <location>
        <begin position="192"/>
        <end position="214"/>
    </location>
</feature>
<evidence type="ECO:0000313" key="2">
    <source>
        <dbReference type="EMBL" id="CAL4157383.1"/>
    </source>
</evidence>
<accession>A0AAV2S4T5</accession>
<keyword evidence="1" id="KW-0472">Membrane</keyword>
<gene>
    <name evidence="2" type="ORF">MNOR_LOCUS31871</name>
</gene>
<keyword evidence="3" id="KW-1185">Reference proteome</keyword>
<sequence length="220" mass="23727">IYQIACGIKSLSASANPFKALPTNHYGRGSDTISTEPYSLVQICAYGKYGKNYRTYEDFDGPMECINETSQAAAPSNEIIPSSLKCNQQEQQEVHCSGELEQDCTKVHGPGQGILFTLTFTNNRSYVNELNASSSEDSPVATVVFPGVLPGVNYTIQAIPVSLNNIGLKGMNPINTTFFPEGTESSTLSTSVIIGLTTSILLIGLLIAAVFIYIKNIKNK</sequence>
<name>A0AAV2S4T5_MEGNR</name>
<feature type="non-terminal residue" evidence="2">
    <location>
        <position position="220"/>
    </location>
</feature>
<feature type="non-terminal residue" evidence="2">
    <location>
        <position position="1"/>
    </location>
</feature>